<evidence type="ECO:0000313" key="3">
    <source>
        <dbReference type="Proteomes" id="UP000324585"/>
    </source>
</evidence>
<proteinExistence type="predicted"/>
<name>A0A5J4Z387_PORPP</name>
<reference evidence="3" key="1">
    <citation type="journal article" date="2019" name="Nat. Commun.">
        <title>Expansion of phycobilisome linker gene families in mesophilic red algae.</title>
        <authorList>
            <person name="Lee J."/>
            <person name="Kim D."/>
            <person name="Bhattacharya D."/>
            <person name="Yoon H.S."/>
        </authorList>
    </citation>
    <scope>NUCLEOTIDE SEQUENCE [LARGE SCALE GENOMIC DNA]</scope>
    <source>
        <strain evidence="3">CCMP 1328</strain>
    </source>
</reference>
<sequence>MIMETVLGAEVGMDERCVNCGRVVWVEQQLSASDSAPLVDEKGGRYCGQNCRWSVMLGGGRRPAAGVRRKLRVAKQEANSPAPEHEHHLESSLRADPPHVMLHAEAALKARPDVMAGLRASGTARSEALPVVVEDRENENAMFEYHNMNNFHRGSFF</sequence>
<keyword evidence="3" id="KW-1185">Reference proteome</keyword>
<protein>
    <submittedName>
        <fullName evidence="2">Uncharacterized protein</fullName>
    </submittedName>
</protein>
<comment type="caution">
    <text evidence="2">The sequence shown here is derived from an EMBL/GenBank/DDBJ whole genome shotgun (WGS) entry which is preliminary data.</text>
</comment>
<dbReference type="Proteomes" id="UP000324585">
    <property type="component" value="Unassembled WGS sequence"/>
</dbReference>
<dbReference type="AlphaFoldDB" id="A0A5J4Z387"/>
<evidence type="ECO:0000256" key="1">
    <source>
        <dbReference type="SAM" id="MobiDB-lite"/>
    </source>
</evidence>
<gene>
    <name evidence="2" type="ORF">FVE85_5340</name>
</gene>
<evidence type="ECO:0000313" key="2">
    <source>
        <dbReference type="EMBL" id="KAA8497755.1"/>
    </source>
</evidence>
<accession>A0A5J4Z387</accession>
<feature type="compositionally biased region" description="Basic and acidic residues" evidence="1">
    <location>
        <begin position="83"/>
        <end position="96"/>
    </location>
</feature>
<organism evidence="2 3">
    <name type="scientific">Porphyridium purpureum</name>
    <name type="common">Red alga</name>
    <name type="synonym">Porphyridium cruentum</name>
    <dbReference type="NCBI Taxonomy" id="35688"/>
    <lineage>
        <taxon>Eukaryota</taxon>
        <taxon>Rhodophyta</taxon>
        <taxon>Bangiophyceae</taxon>
        <taxon>Porphyridiales</taxon>
        <taxon>Porphyridiaceae</taxon>
        <taxon>Porphyridium</taxon>
    </lineage>
</organism>
<dbReference type="EMBL" id="VRMN01000001">
    <property type="protein sequence ID" value="KAA8497755.1"/>
    <property type="molecule type" value="Genomic_DNA"/>
</dbReference>
<feature type="region of interest" description="Disordered" evidence="1">
    <location>
        <begin position="76"/>
        <end position="96"/>
    </location>
</feature>